<dbReference type="AlphaFoldDB" id="A0A1J1IBG3"/>
<name>A0A1J1IBG3_9DIPT</name>
<dbReference type="EMBL" id="CVRI01000043">
    <property type="protein sequence ID" value="CRK96318.1"/>
    <property type="molecule type" value="Genomic_DNA"/>
</dbReference>
<gene>
    <name evidence="1" type="ORF">CLUMA_CG009737</name>
</gene>
<sequence length="79" mass="9765">MKFRFSDFHVMCNYFPFYPEIALVITVNKMESRWEEQTRGKLWHERSKMRITNKYIDDQDNFKASQLCNERKFNFIVNC</sequence>
<evidence type="ECO:0000313" key="2">
    <source>
        <dbReference type="Proteomes" id="UP000183832"/>
    </source>
</evidence>
<protein>
    <submittedName>
        <fullName evidence="1">CLUMA_CG009737, isoform A</fullName>
    </submittedName>
</protein>
<proteinExistence type="predicted"/>
<keyword evidence="2" id="KW-1185">Reference proteome</keyword>
<accession>A0A1J1IBG3</accession>
<reference evidence="1 2" key="1">
    <citation type="submission" date="2015-04" db="EMBL/GenBank/DDBJ databases">
        <authorList>
            <person name="Syromyatnikov M.Y."/>
            <person name="Popov V.N."/>
        </authorList>
    </citation>
    <scope>NUCLEOTIDE SEQUENCE [LARGE SCALE GENOMIC DNA]</scope>
</reference>
<evidence type="ECO:0000313" key="1">
    <source>
        <dbReference type="EMBL" id="CRK96318.1"/>
    </source>
</evidence>
<dbReference type="Proteomes" id="UP000183832">
    <property type="component" value="Unassembled WGS sequence"/>
</dbReference>
<organism evidence="1 2">
    <name type="scientific">Clunio marinus</name>
    <dbReference type="NCBI Taxonomy" id="568069"/>
    <lineage>
        <taxon>Eukaryota</taxon>
        <taxon>Metazoa</taxon>
        <taxon>Ecdysozoa</taxon>
        <taxon>Arthropoda</taxon>
        <taxon>Hexapoda</taxon>
        <taxon>Insecta</taxon>
        <taxon>Pterygota</taxon>
        <taxon>Neoptera</taxon>
        <taxon>Endopterygota</taxon>
        <taxon>Diptera</taxon>
        <taxon>Nematocera</taxon>
        <taxon>Chironomoidea</taxon>
        <taxon>Chironomidae</taxon>
        <taxon>Clunio</taxon>
    </lineage>
</organism>